<dbReference type="InterPro" id="IPR007440">
    <property type="entry name" value="Chorismate--pyruvate_lyase"/>
</dbReference>
<dbReference type="InterPro" id="IPR028978">
    <property type="entry name" value="Chorismate_lyase_/UTRA_dom_sf"/>
</dbReference>
<feature type="binding site" evidence="4">
    <location>
        <position position="82"/>
    </location>
    <ligand>
        <name>substrate</name>
    </ligand>
</feature>
<comment type="function">
    <text evidence="4">Removes the pyruvyl group from chorismate, with concomitant aromatization of the ring, to provide 4-hydroxybenzoate (4HB) for the ubiquinone pathway.</text>
</comment>
<keyword evidence="2 4" id="KW-0831">Ubiquinone biosynthesis</keyword>
<feature type="binding site" evidence="4">
    <location>
        <position position="176"/>
    </location>
    <ligand>
        <name>substrate</name>
    </ligand>
</feature>
<gene>
    <name evidence="4 5" type="primary">ubiC</name>
    <name evidence="5" type="ORF">PCIT_a0890</name>
</gene>
<dbReference type="HAMAP" id="MF_01632">
    <property type="entry name" value="UbiC"/>
    <property type="match status" value="1"/>
</dbReference>
<evidence type="ECO:0000256" key="2">
    <source>
        <dbReference type="ARBA" id="ARBA00022688"/>
    </source>
</evidence>
<keyword evidence="4" id="KW-0670">Pyruvate</keyword>
<dbReference type="GO" id="GO:0008813">
    <property type="term" value="F:chorismate lyase activity"/>
    <property type="evidence" value="ECO:0007669"/>
    <property type="project" value="UniProtKB-UniRule"/>
</dbReference>
<sequence length="189" mass="21549">MRALFIVFEHPFSIDFCWQSAKKFDCPSTEVAALLFDQGSLTSLLKAQCEHFRVKLLSEKWLTTSPSHAEVFESERQRVLCREVLLYCDDIATVYAQSWITEAAYQSEVGDLGETPLGEVLFSDNSWVRSALEVCNFDSQHTFISSLIRDYGQAQQSLYARRRTFTKHHAQVMVCEVFLPGETDAAQCT</sequence>
<dbReference type="PANTHER" id="PTHR38683:SF1">
    <property type="entry name" value="CHORISMATE PYRUVATE-LYASE"/>
    <property type="match status" value="1"/>
</dbReference>
<comment type="subcellular location">
    <subcellularLocation>
        <location evidence="4">Cytoplasm</location>
    </subcellularLocation>
</comment>
<accession>A0AAD4FTC1</accession>
<dbReference type="SUPFAM" id="SSF64288">
    <property type="entry name" value="Chorismate lyase-like"/>
    <property type="match status" value="1"/>
</dbReference>
<comment type="pathway">
    <text evidence="4">Cofactor biosynthesis; ubiquinone biosynthesis.</text>
</comment>
<dbReference type="AlphaFoldDB" id="A0AAD4FTC1"/>
<dbReference type="GO" id="GO:0005829">
    <property type="term" value="C:cytosol"/>
    <property type="evidence" value="ECO:0007669"/>
    <property type="project" value="TreeGrafter"/>
</dbReference>
<dbReference type="EMBL" id="AHBZ03000014">
    <property type="protein sequence ID" value="KAF7774443.1"/>
    <property type="molecule type" value="Genomic_DNA"/>
</dbReference>
<dbReference type="GO" id="GO:0042866">
    <property type="term" value="P:pyruvate biosynthetic process"/>
    <property type="evidence" value="ECO:0007669"/>
    <property type="project" value="UniProtKB-UniRule"/>
</dbReference>
<feature type="binding site" evidence="4">
    <location>
        <position position="117"/>
    </location>
    <ligand>
        <name>substrate</name>
    </ligand>
</feature>
<evidence type="ECO:0000313" key="5">
    <source>
        <dbReference type="EMBL" id="KAF7774443.1"/>
    </source>
</evidence>
<evidence type="ECO:0000313" key="6">
    <source>
        <dbReference type="Proteomes" id="UP000016487"/>
    </source>
</evidence>
<dbReference type="Gene3D" id="3.40.1410.10">
    <property type="entry name" value="Chorismate lyase-like"/>
    <property type="match status" value="1"/>
</dbReference>
<keyword evidence="1 4" id="KW-0963">Cytoplasm</keyword>
<comment type="similarity">
    <text evidence="4">Belongs to the UbiC family.</text>
</comment>
<evidence type="ECO:0000256" key="3">
    <source>
        <dbReference type="ARBA" id="ARBA00023239"/>
    </source>
</evidence>
<evidence type="ECO:0000256" key="4">
    <source>
        <dbReference type="HAMAP-Rule" id="MF_01632"/>
    </source>
</evidence>
<organism evidence="5 6">
    <name type="scientific">Pseudoalteromonas citrea</name>
    <dbReference type="NCBI Taxonomy" id="43655"/>
    <lineage>
        <taxon>Bacteria</taxon>
        <taxon>Pseudomonadati</taxon>
        <taxon>Pseudomonadota</taxon>
        <taxon>Gammaproteobacteria</taxon>
        <taxon>Alteromonadales</taxon>
        <taxon>Pseudoalteromonadaceae</taxon>
        <taxon>Pseudoalteromonas</taxon>
    </lineage>
</organism>
<reference evidence="5" key="1">
    <citation type="journal article" date="2012" name="J. Bacteriol.">
        <title>Genome sequences of type strains of seven species of the marine bacterium Pseudoalteromonas.</title>
        <authorList>
            <person name="Xie B.B."/>
            <person name="Shu Y.L."/>
            <person name="Qin Q.L."/>
            <person name="Rong J.C."/>
            <person name="Zhang X.Y."/>
            <person name="Chen X.L."/>
            <person name="Shi M."/>
            <person name="He H.L."/>
            <person name="Zhou B.C."/>
            <person name="Zhang Y.Z."/>
        </authorList>
    </citation>
    <scope>NUCLEOTIDE SEQUENCE</scope>
    <source>
        <strain evidence="5">DSM 8771</strain>
    </source>
</reference>
<dbReference type="PANTHER" id="PTHR38683">
    <property type="entry name" value="CHORISMATE PYRUVATE-LYASE"/>
    <property type="match status" value="1"/>
</dbReference>
<name>A0AAD4FTC1_9GAMM</name>
<keyword evidence="3 4" id="KW-0456">Lyase</keyword>
<comment type="caution">
    <text evidence="4">Lacks conserved residue(s) required for the propagation of feature annotation.</text>
</comment>
<dbReference type="Proteomes" id="UP000016487">
    <property type="component" value="Unassembled WGS sequence"/>
</dbReference>
<comment type="catalytic activity">
    <reaction evidence="4">
        <text>chorismate = 4-hydroxybenzoate + pyruvate</text>
        <dbReference type="Rhea" id="RHEA:16505"/>
        <dbReference type="ChEBI" id="CHEBI:15361"/>
        <dbReference type="ChEBI" id="CHEBI:17879"/>
        <dbReference type="ChEBI" id="CHEBI:29748"/>
        <dbReference type="EC" id="4.1.3.40"/>
    </reaction>
</comment>
<dbReference type="Pfam" id="PF04345">
    <property type="entry name" value="Chor_lyase"/>
    <property type="match status" value="1"/>
</dbReference>
<dbReference type="GO" id="GO:0006744">
    <property type="term" value="P:ubiquinone biosynthetic process"/>
    <property type="evidence" value="ECO:0007669"/>
    <property type="project" value="UniProtKB-UniRule"/>
</dbReference>
<proteinExistence type="inferred from homology"/>
<evidence type="ECO:0000256" key="1">
    <source>
        <dbReference type="ARBA" id="ARBA00022490"/>
    </source>
</evidence>
<dbReference type="EC" id="4.1.3.40" evidence="4"/>
<protein>
    <recommendedName>
        <fullName evidence="4">Probable chorismate pyruvate-lyase</fullName>
        <shortName evidence="4">CL</shortName>
        <shortName evidence="4">CPL</shortName>
        <ecNumber evidence="4">4.1.3.40</ecNumber>
    </recommendedName>
</protein>
<comment type="caution">
    <text evidence="5">The sequence shown here is derived from an EMBL/GenBank/DDBJ whole genome shotgun (WGS) entry which is preliminary data.</text>
</comment>
<reference evidence="5" key="2">
    <citation type="submission" date="2015-03" db="EMBL/GenBank/DDBJ databases">
        <title>Genome sequence of Pseudoalteromonas citrea.</title>
        <authorList>
            <person name="Xie B.-B."/>
            <person name="Rong J.-C."/>
            <person name="Qin Q.-L."/>
            <person name="Zhang Y.-Z."/>
        </authorList>
    </citation>
    <scope>NUCLEOTIDE SEQUENCE</scope>
    <source>
        <strain evidence="5">DSM 8771</strain>
    </source>
</reference>